<dbReference type="CDD" id="cd09179">
    <property type="entry name" value="PLDc_N_DEXD_a"/>
    <property type="match status" value="1"/>
</dbReference>
<dbReference type="PROSITE" id="PS51194">
    <property type="entry name" value="HELICASE_CTER"/>
    <property type="match status" value="1"/>
</dbReference>
<dbReference type="InterPro" id="IPR014001">
    <property type="entry name" value="Helicase_ATP-bd"/>
</dbReference>
<dbReference type="InterPro" id="IPR050615">
    <property type="entry name" value="ATP-dep_DNA_Helicase"/>
</dbReference>
<dbReference type="Gene3D" id="3.30.870.10">
    <property type="entry name" value="Endonuclease Chain A"/>
    <property type="match status" value="1"/>
</dbReference>
<protein>
    <submittedName>
        <fullName evidence="7">DNA repair protein</fullName>
    </submittedName>
</protein>
<dbReference type="EMBL" id="PXUP01000020">
    <property type="protein sequence ID" value="RCH43608.1"/>
    <property type="molecule type" value="Genomic_DNA"/>
</dbReference>
<evidence type="ECO:0000256" key="1">
    <source>
        <dbReference type="ARBA" id="ARBA00022741"/>
    </source>
</evidence>
<keyword evidence="4" id="KW-0067">ATP-binding</keyword>
<dbReference type="SUPFAM" id="SSF52540">
    <property type="entry name" value="P-loop containing nucleoside triphosphate hydrolases"/>
    <property type="match status" value="1"/>
</dbReference>
<name>A0A367FZA4_9FIRM</name>
<proteinExistence type="predicted"/>
<dbReference type="InterPro" id="IPR027417">
    <property type="entry name" value="P-loop_NTPase"/>
</dbReference>
<dbReference type="GO" id="GO:0005524">
    <property type="term" value="F:ATP binding"/>
    <property type="evidence" value="ECO:0007669"/>
    <property type="project" value="UniProtKB-KW"/>
</dbReference>
<dbReference type="PROSITE" id="PS51192">
    <property type="entry name" value="HELICASE_ATP_BIND_1"/>
    <property type="match status" value="1"/>
</dbReference>
<gene>
    <name evidence="7" type="ORF">C7J97_12260</name>
</gene>
<dbReference type="GO" id="GO:0016787">
    <property type="term" value="F:hydrolase activity"/>
    <property type="evidence" value="ECO:0007669"/>
    <property type="project" value="UniProtKB-KW"/>
</dbReference>
<dbReference type="InterPro" id="IPR006935">
    <property type="entry name" value="Helicase/UvrB_N"/>
</dbReference>
<dbReference type="GO" id="GO:0003677">
    <property type="term" value="F:DNA binding"/>
    <property type="evidence" value="ECO:0007669"/>
    <property type="project" value="InterPro"/>
</dbReference>
<dbReference type="SMART" id="SM00487">
    <property type="entry name" value="DEXDc"/>
    <property type="match status" value="1"/>
</dbReference>
<accession>A0A367FZA4</accession>
<dbReference type="InterPro" id="IPR001650">
    <property type="entry name" value="Helicase_C-like"/>
</dbReference>
<comment type="caution">
    <text evidence="7">The sequence shown here is derived from an EMBL/GenBank/DDBJ whole genome shotgun (WGS) entry which is preliminary data.</text>
</comment>
<keyword evidence="3" id="KW-0347">Helicase</keyword>
<dbReference type="Pfam" id="PF00271">
    <property type="entry name" value="Helicase_C"/>
    <property type="match status" value="1"/>
</dbReference>
<evidence type="ECO:0000256" key="2">
    <source>
        <dbReference type="ARBA" id="ARBA00022801"/>
    </source>
</evidence>
<dbReference type="PANTHER" id="PTHR11274">
    <property type="entry name" value="RAD25/XP-B DNA REPAIR HELICASE"/>
    <property type="match status" value="1"/>
</dbReference>
<dbReference type="GO" id="GO:0004386">
    <property type="term" value="F:helicase activity"/>
    <property type="evidence" value="ECO:0007669"/>
    <property type="project" value="UniProtKB-KW"/>
</dbReference>
<organism evidence="7 8">
    <name type="scientific">Faecalibacterium prausnitzii</name>
    <dbReference type="NCBI Taxonomy" id="853"/>
    <lineage>
        <taxon>Bacteria</taxon>
        <taxon>Bacillati</taxon>
        <taxon>Bacillota</taxon>
        <taxon>Clostridia</taxon>
        <taxon>Eubacteriales</taxon>
        <taxon>Oscillospiraceae</taxon>
        <taxon>Faecalibacterium</taxon>
    </lineage>
</organism>
<reference evidence="7 8" key="1">
    <citation type="submission" date="2018-03" db="EMBL/GenBank/DDBJ databases">
        <title>Complete genome sequencing of Faecalibacterium prausnitzii strains isolated from the human gut.</title>
        <authorList>
            <person name="Fitzgerald B.C."/>
            <person name="Shkoporov A.N."/>
            <person name="Ross P.R."/>
            <person name="Hill C."/>
        </authorList>
    </citation>
    <scope>NUCLEOTIDE SEQUENCE [LARGE SCALE GENOMIC DNA]</scope>
    <source>
        <strain evidence="7 8">ATCC 27768</strain>
    </source>
</reference>
<feature type="domain" description="Helicase C-terminal" evidence="6">
    <location>
        <begin position="528"/>
        <end position="690"/>
    </location>
</feature>
<dbReference type="CDD" id="cd17926">
    <property type="entry name" value="DEXHc_RE"/>
    <property type="match status" value="1"/>
</dbReference>
<evidence type="ECO:0000256" key="4">
    <source>
        <dbReference type="ARBA" id="ARBA00022840"/>
    </source>
</evidence>
<keyword evidence="1" id="KW-0547">Nucleotide-binding</keyword>
<evidence type="ECO:0000313" key="8">
    <source>
        <dbReference type="Proteomes" id="UP000252378"/>
    </source>
</evidence>
<evidence type="ECO:0000259" key="6">
    <source>
        <dbReference type="PROSITE" id="PS51194"/>
    </source>
</evidence>
<dbReference type="SMART" id="SM00490">
    <property type="entry name" value="HELICc"/>
    <property type="match status" value="1"/>
</dbReference>
<dbReference type="Proteomes" id="UP000252378">
    <property type="component" value="Unassembled WGS sequence"/>
</dbReference>
<dbReference type="RefSeq" id="WP_113993129.1">
    <property type="nucleotide sequence ID" value="NZ_JAWHPP010000017.1"/>
</dbReference>
<dbReference type="Gene3D" id="3.40.50.300">
    <property type="entry name" value="P-loop containing nucleotide triphosphate hydrolases"/>
    <property type="match status" value="2"/>
</dbReference>
<sequence>MSFPDHNIKSEYRSLIDNVVQDFYLPILGDAICYKRAVGFFSSSALAEISKGICKMASHGGKIEIVASPYLSEEDMKAIQQGYQNRETYIKEAILRQIREEDVSDDYYTLERLNLLTKLIEDDILDIKIAYTEKNGGIGMYHEKMGLMEDSSGNTIAFSGSMNESATAMEVNYETIDVFCGWKSDYERDQVALKKKAFDSIWNDKECGIKVIAAPEITQALIKKFQRQAPVSFRLDEEQFKKDKKSATRVATENPIGARMPEEIQLRDYQQAAVAAWAGSNYRGIFSMCTGAGKTISGLAAVAKLSQDLNDCLATIIVCPYQHLVEQWVEDIVKFNIKPIIGYSSSSQKDWKKRLEKAIRDQRMIPKKSFFCLVCTNATFSSAFVQEQIDKIKAPILLMVDEAHNFGAQRIRKLLDDRFTYRLALSATMDRHRDEEGTAALYNFFGKKCIDYTLEQAIRDGKLTPYKYYPVVVYLSDDELEKYSEISSEMAKHIIQGRSGNAKLDSYGEMLAIKRSRVVAGAIAKISELRKQIEPYKNQNNILVYCGATNILDEKSDDSDVDSGDIKQIDAVTHMLGNELGMRVARFTSRESIEERTTIKEKFQDDGKLQAIVAIKCLDEGVNIPGIKTAFILASTTNPKEYIQRRGRVLRKAPGKSYAEIYDFVTLPRPLDEVPGLTIEQANRDVSLVKNECARMQEFAAQALNGMDAQTLIWDIQEVYHIETIEDVGVEAEFAKEIKSSD</sequence>
<dbReference type="Pfam" id="PF04851">
    <property type="entry name" value="ResIII"/>
    <property type="match status" value="1"/>
</dbReference>
<feature type="domain" description="Helicase ATP-binding" evidence="5">
    <location>
        <begin position="275"/>
        <end position="447"/>
    </location>
</feature>
<dbReference type="PANTHER" id="PTHR11274:SF0">
    <property type="entry name" value="GENERAL TRANSCRIPTION AND DNA REPAIR FACTOR IIH HELICASE SUBUNIT XPB"/>
    <property type="match status" value="1"/>
</dbReference>
<evidence type="ECO:0000313" key="7">
    <source>
        <dbReference type="EMBL" id="RCH43608.1"/>
    </source>
</evidence>
<dbReference type="AlphaFoldDB" id="A0A367FZA4"/>
<keyword evidence="2" id="KW-0378">Hydrolase</keyword>
<evidence type="ECO:0000259" key="5">
    <source>
        <dbReference type="PROSITE" id="PS51192"/>
    </source>
</evidence>
<evidence type="ECO:0000256" key="3">
    <source>
        <dbReference type="ARBA" id="ARBA00022806"/>
    </source>
</evidence>